<evidence type="ECO:0000256" key="3">
    <source>
        <dbReference type="ARBA" id="ARBA00023136"/>
    </source>
</evidence>
<evidence type="ECO:0000256" key="7">
    <source>
        <dbReference type="SAM" id="SignalP"/>
    </source>
</evidence>
<evidence type="ECO:0000256" key="5">
    <source>
        <dbReference type="ARBA" id="ARBA00023288"/>
    </source>
</evidence>
<dbReference type="SUPFAM" id="SSF53850">
    <property type="entry name" value="Periplasmic binding protein-like II"/>
    <property type="match status" value="1"/>
</dbReference>
<evidence type="ECO:0000313" key="9">
    <source>
        <dbReference type="Proteomes" id="UP001596105"/>
    </source>
</evidence>
<organism evidence="8 9">
    <name type="scientific">Cohnella suwonensis</name>
    <dbReference type="NCBI Taxonomy" id="696072"/>
    <lineage>
        <taxon>Bacteria</taxon>
        <taxon>Bacillati</taxon>
        <taxon>Bacillota</taxon>
        <taxon>Bacilli</taxon>
        <taxon>Bacillales</taxon>
        <taxon>Paenibacillaceae</taxon>
        <taxon>Cohnella</taxon>
    </lineage>
</organism>
<protein>
    <submittedName>
        <fullName evidence="8">ABC transporter substrate-binding protein</fullName>
    </submittedName>
</protein>
<keyword evidence="4" id="KW-0564">Palmitate</keyword>
<keyword evidence="1" id="KW-1003">Cell membrane</keyword>
<accession>A0ABW0LXS3</accession>
<dbReference type="InterPro" id="IPR050490">
    <property type="entry name" value="Bact_solute-bd_prot1"/>
</dbReference>
<keyword evidence="9" id="KW-1185">Reference proteome</keyword>
<dbReference type="PANTHER" id="PTHR43649">
    <property type="entry name" value="ARABINOSE-BINDING PROTEIN-RELATED"/>
    <property type="match status" value="1"/>
</dbReference>
<name>A0ABW0LXS3_9BACL</name>
<keyword evidence="3" id="KW-0472">Membrane</keyword>
<feature type="signal peptide" evidence="7">
    <location>
        <begin position="1"/>
        <end position="23"/>
    </location>
</feature>
<dbReference type="PROSITE" id="PS51257">
    <property type="entry name" value="PROKAR_LIPOPROTEIN"/>
    <property type="match status" value="1"/>
</dbReference>
<dbReference type="Proteomes" id="UP001596105">
    <property type="component" value="Unassembled WGS sequence"/>
</dbReference>
<evidence type="ECO:0000256" key="6">
    <source>
        <dbReference type="SAM" id="MobiDB-lite"/>
    </source>
</evidence>
<keyword evidence="5" id="KW-0449">Lipoprotein</keyword>
<dbReference type="RefSeq" id="WP_209749182.1">
    <property type="nucleotide sequence ID" value="NZ_JBHSMH010000072.1"/>
</dbReference>
<comment type="caution">
    <text evidence="8">The sequence shown here is derived from an EMBL/GenBank/DDBJ whole genome shotgun (WGS) entry which is preliminary data.</text>
</comment>
<proteinExistence type="predicted"/>
<evidence type="ECO:0000313" key="8">
    <source>
        <dbReference type="EMBL" id="MFC5470683.1"/>
    </source>
</evidence>
<feature type="chain" id="PRO_5045614088" evidence="7">
    <location>
        <begin position="24"/>
        <end position="457"/>
    </location>
</feature>
<evidence type="ECO:0000256" key="1">
    <source>
        <dbReference type="ARBA" id="ARBA00022475"/>
    </source>
</evidence>
<feature type="region of interest" description="Disordered" evidence="6">
    <location>
        <begin position="27"/>
        <end position="59"/>
    </location>
</feature>
<dbReference type="PANTHER" id="PTHR43649:SF33">
    <property type="entry name" value="POLYGALACTURONAN_RHAMNOGALACTURONAN-BINDING PROTEIN YTCQ"/>
    <property type="match status" value="1"/>
</dbReference>
<dbReference type="Gene3D" id="3.40.190.10">
    <property type="entry name" value="Periplasmic binding protein-like II"/>
    <property type="match status" value="1"/>
</dbReference>
<dbReference type="Pfam" id="PF01547">
    <property type="entry name" value="SBP_bac_1"/>
    <property type="match status" value="1"/>
</dbReference>
<evidence type="ECO:0000256" key="2">
    <source>
        <dbReference type="ARBA" id="ARBA00022729"/>
    </source>
</evidence>
<evidence type="ECO:0000256" key="4">
    <source>
        <dbReference type="ARBA" id="ARBA00023139"/>
    </source>
</evidence>
<dbReference type="EMBL" id="JBHSMH010000072">
    <property type="protein sequence ID" value="MFC5470683.1"/>
    <property type="molecule type" value="Genomic_DNA"/>
</dbReference>
<reference evidence="9" key="1">
    <citation type="journal article" date="2019" name="Int. J. Syst. Evol. Microbiol.">
        <title>The Global Catalogue of Microorganisms (GCM) 10K type strain sequencing project: providing services to taxonomists for standard genome sequencing and annotation.</title>
        <authorList>
            <consortium name="The Broad Institute Genomics Platform"/>
            <consortium name="The Broad Institute Genome Sequencing Center for Infectious Disease"/>
            <person name="Wu L."/>
            <person name="Ma J."/>
        </authorList>
    </citation>
    <scope>NUCLEOTIDE SEQUENCE [LARGE SCALE GENOMIC DNA]</scope>
    <source>
        <strain evidence="9">CCUG 57113</strain>
    </source>
</reference>
<keyword evidence="2 7" id="KW-0732">Signal</keyword>
<feature type="compositionally biased region" description="Low complexity" evidence="6">
    <location>
        <begin position="29"/>
        <end position="58"/>
    </location>
</feature>
<gene>
    <name evidence="8" type="ORF">ACFPPD_18505</name>
</gene>
<dbReference type="InterPro" id="IPR006059">
    <property type="entry name" value="SBP"/>
</dbReference>
<sequence length="457" mass="50848">MRKKGILSLALILLLGMMLTACGGGNDNSSPSALPSDSPSASASQPASESQPASSQAPVEPTKLTLWTFVQQHADFYKFMADEWNKNNPDTPIELDAQNIPYDDMHTRLLLALQSGEGAPDLADVEQSKFPNFMKGEAQLVELNDIVEPEIPNIVKSRVDIYSKDGKYYGVDMHVGATVMYYNKELMDKAGVNPDDIKLWSDVEKYGKIVVEKTGKPFITFEGAGNWSWWPAINQLKSDQVGPNGEVTVDDPRNIRAMTFFKKLVDLKIAAIAPGAGHDTPEYKAYMNAGSAASVFMPFWFMNRFTDEMPDLKGKMIIRPMPAWDEGGNRSAGMGGTGLTITNQSKHADLAKHFLAYAKLSKEGNIQVWKQLGMDPIRTEVWSDPAMKESNKFTDYFGTDIFDTLIEIKDEIYPVNIREISPKVFDAVRNDIVPKIFQFGKEPEKVIKEAAEQLRKG</sequence>